<keyword evidence="3" id="KW-1185">Reference proteome</keyword>
<reference evidence="3" key="2">
    <citation type="submission" date="2015-01" db="EMBL/GenBank/DDBJ databases">
        <title>Evolutionary Origins and Diversification of the Mycorrhizal Mutualists.</title>
        <authorList>
            <consortium name="DOE Joint Genome Institute"/>
            <consortium name="Mycorrhizal Genomics Consortium"/>
            <person name="Kohler A."/>
            <person name="Kuo A."/>
            <person name="Nagy L.G."/>
            <person name="Floudas D."/>
            <person name="Copeland A."/>
            <person name="Barry K.W."/>
            <person name="Cichocki N."/>
            <person name="Veneault-Fourrey C."/>
            <person name="LaButti K."/>
            <person name="Lindquist E.A."/>
            <person name="Lipzen A."/>
            <person name="Lundell T."/>
            <person name="Morin E."/>
            <person name="Murat C."/>
            <person name="Riley R."/>
            <person name="Ohm R."/>
            <person name="Sun H."/>
            <person name="Tunlid A."/>
            <person name="Henrissat B."/>
            <person name="Grigoriev I.V."/>
            <person name="Hibbett D.S."/>
            <person name="Martin F."/>
        </authorList>
    </citation>
    <scope>NUCLEOTIDE SEQUENCE [LARGE SCALE GENOMIC DNA]</scope>
    <source>
        <strain evidence="3">ATCC 200175</strain>
    </source>
</reference>
<feature type="compositionally biased region" description="Low complexity" evidence="1">
    <location>
        <begin position="157"/>
        <end position="174"/>
    </location>
</feature>
<feature type="region of interest" description="Disordered" evidence="1">
    <location>
        <begin position="1"/>
        <end position="53"/>
    </location>
</feature>
<organism evidence="2 3">
    <name type="scientific">Paxillus involutus ATCC 200175</name>
    <dbReference type="NCBI Taxonomy" id="664439"/>
    <lineage>
        <taxon>Eukaryota</taxon>
        <taxon>Fungi</taxon>
        <taxon>Dikarya</taxon>
        <taxon>Basidiomycota</taxon>
        <taxon>Agaricomycotina</taxon>
        <taxon>Agaricomycetes</taxon>
        <taxon>Agaricomycetidae</taxon>
        <taxon>Boletales</taxon>
        <taxon>Paxilineae</taxon>
        <taxon>Paxillaceae</taxon>
        <taxon>Paxillus</taxon>
    </lineage>
</organism>
<dbReference type="PANTHER" id="PTHR46579:SF1">
    <property type="entry name" value="F5_8 TYPE C DOMAIN-CONTAINING PROTEIN"/>
    <property type="match status" value="1"/>
</dbReference>
<feature type="region of interest" description="Disordered" evidence="1">
    <location>
        <begin position="499"/>
        <end position="525"/>
    </location>
</feature>
<feature type="region of interest" description="Disordered" evidence="1">
    <location>
        <begin position="153"/>
        <end position="188"/>
    </location>
</feature>
<name>A0A0C9TM65_PAXIN</name>
<dbReference type="PANTHER" id="PTHR46579">
    <property type="entry name" value="F5/8 TYPE C DOMAIN-CONTAINING PROTEIN-RELATED"/>
    <property type="match status" value="1"/>
</dbReference>
<evidence type="ECO:0000313" key="3">
    <source>
        <dbReference type="Proteomes" id="UP000053647"/>
    </source>
</evidence>
<feature type="region of interest" description="Disordered" evidence="1">
    <location>
        <begin position="100"/>
        <end position="138"/>
    </location>
</feature>
<accession>A0A0C9TM65</accession>
<dbReference type="Proteomes" id="UP000053647">
    <property type="component" value="Unassembled WGS sequence"/>
</dbReference>
<protein>
    <submittedName>
        <fullName evidence="2">Uncharacterized protein</fullName>
    </submittedName>
</protein>
<evidence type="ECO:0000313" key="2">
    <source>
        <dbReference type="EMBL" id="KIJ08421.1"/>
    </source>
</evidence>
<proteinExistence type="predicted"/>
<dbReference type="InterPro" id="IPR004242">
    <property type="entry name" value="Transposase_21"/>
</dbReference>
<reference evidence="2 3" key="1">
    <citation type="submission" date="2014-06" db="EMBL/GenBank/DDBJ databases">
        <authorList>
            <consortium name="DOE Joint Genome Institute"/>
            <person name="Kuo A."/>
            <person name="Kohler A."/>
            <person name="Nagy L.G."/>
            <person name="Floudas D."/>
            <person name="Copeland A."/>
            <person name="Barry K.W."/>
            <person name="Cichocki N."/>
            <person name="Veneault-Fourrey C."/>
            <person name="LaButti K."/>
            <person name="Lindquist E.A."/>
            <person name="Lipzen A."/>
            <person name="Lundell T."/>
            <person name="Morin E."/>
            <person name="Murat C."/>
            <person name="Sun H."/>
            <person name="Tunlid A."/>
            <person name="Henrissat B."/>
            <person name="Grigoriev I.V."/>
            <person name="Hibbett D.S."/>
            <person name="Martin F."/>
            <person name="Nordberg H.P."/>
            <person name="Cantor M.N."/>
            <person name="Hua S.X."/>
        </authorList>
    </citation>
    <scope>NUCLEOTIDE SEQUENCE [LARGE SCALE GENOMIC DNA]</scope>
    <source>
        <strain evidence="2 3">ATCC 200175</strain>
    </source>
</reference>
<sequence length="591" mass="66779">MEFIQDDFATSPSPSYTQCSPPASPAQPQSTPGMSFREPVAPHPVDPPGEQLRVLPPLQYQPVIATRTVPVPMHGGHMVPLAQSRPALIPIRLTPLSIPQPAELRAPRQRKRAAGRRKDILEAKTPASETQPSLGLYDDPEALDELHQDPLVHTVPTSQSDDNSESDNSSDTSSLIPHDTPRNRPFLPEVPSTMAHEPEELHIGMTMSLDWFGRKTSVYGPSRSSGVLLLCISNLPWALRYRAENLLIPFMTPGPTEPTGPQLQNYLKVVVDDLLELYTHGVRYHTPLYLQGRLVRVVLLGVVCDHPAMYQDEIFSDASLRNEFPGRKGEDHRKRCYEEKDLPEAQRAMFFKEHGARWTELARLLYFDLVRQTIIDPMHNLLLGIVKTQWYSQWIQTPALRASTDKRARELDVIHRFLASFETPLWAGKLPTHVGEPAGGSLTADEYKFSACSAWPIIIPVVWVRFIDEAEHDFATTNTRQHKALAKYLKDHETWKKNSEMSVSASTQKKGRKKTEGAEPVPPKLPKLCMQREEPINLLRLSAALQILCGSSIKLDMLPRAQQLLQEYLLEFKRICRINLISINRSDRALF</sequence>
<gene>
    <name evidence="2" type="ORF">PAXINDRAFT_18445</name>
</gene>
<dbReference type="OrthoDB" id="3239894at2759"/>
<evidence type="ECO:0000256" key="1">
    <source>
        <dbReference type="SAM" id="MobiDB-lite"/>
    </source>
</evidence>
<dbReference type="EMBL" id="KN819625">
    <property type="protein sequence ID" value="KIJ08421.1"/>
    <property type="molecule type" value="Genomic_DNA"/>
</dbReference>
<dbReference type="Pfam" id="PF02992">
    <property type="entry name" value="Transposase_21"/>
    <property type="match status" value="1"/>
</dbReference>
<dbReference type="AlphaFoldDB" id="A0A0C9TM65"/>
<dbReference type="HOGENOM" id="CLU_405485_0_0_1"/>
<feature type="compositionally biased region" description="Low complexity" evidence="1">
    <location>
        <begin position="17"/>
        <end position="32"/>
    </location>
</feature>